<dbReference type="Proteomes" id="UP000606935">
    <property type="component" value="Unassembled WGS sequence"/>
</dbReference>
<proteinExistence type="predicted"/>
<name>A0A917YZN0_9ALTE</name>
<dbReference type="InterPro" id="IPR001633">
    <property type="entry name" value="EAL_dom"/>
</dbReference>
<dbReference type="AlphaFoldDB" id="A0A917YZN0"/>
<feature type="domain" description="EAL" evidence="1">
    <location>
        <begin position="1"/>
        <end position="237"/>
    </location>
</feature>
<dbReference type="EMBL" id="BMLS01000004">
    <property type="protein sequence ID" value="GGO71060.1"/>
    <property type="molecule type" value="Genomic_DNA"/>
</dbReference>
<organism evidence="2 3">
    <name type="scientific">Bowmanella pacifica</name>
    <dbReference type="NCBI Taxonomy" id="502051"/>
    <lineage>
        <taxon>Bacteria</taxon>
        <taxon>Pseudomonadati</taxon>
        <taxon>Pseudomonadota</taxon>
        <taxon>Gammaproteobacteria</taxon>
        <taxon>Alteromonadales</taxon>
        <taxon>Alteromonadaceae</taxon>
        <taxon>Bowmanella</taxon>
    </lineage>
</organism>
<comment type="caution">
    <text evidence="2">The sequence shown here is derived from an EMBL/GenBank/DDBJ whole genome shotgun (WGS) entry which is preliminary data.</text>
</comment>
<accession>A0A917YZN0</accession>
<reference evidence="2" key="1">
    <citation type="journal article" date="2014" name="Int. J. Syst. Evol. Microbiol.">
        <title>Complete genome sequence of Corynebacterium casei LMG S-19264T (=DSM 44701T), isolated from a smear-ripened cheese.</title>
        <authorList>
            <consortium name="US DOE Joint Genome Institute (JGI-PGF)"/>
            <person name="Walter F."/>
            <person name="Albersmeier A."/>
            <person name="Kalinowski J."/>
            <person name="Ruckert C."/>
        </authorList>
    </citation>
    <scope>NUCLEOTIDE SEQUENCE</scope>
    <source>
        <strain evidence="2">CGMCC 1.7086</strain>
    </source>
</reference>
<reference evidence="2" key="2">
    <citation type="submission" date="2020-09" db="EMBL/GenBank/DDBJ databases">
        <authorList>
            <person name="Sun Q."/>
            <person name="Zhou Y."/>
        </authorList>
    </citation>
    <scope>NUCLEOTIDE SEQUENCE</scope>
    <source>
        <strain evidence="2">CGMCC 1.7086</strain>
    </source>
</reference>
<dbReference type="PROSITE" id="PS50883">
    <property type="entry name" value="EAL"/>
    <property type="match status" value="1"/>
</dbReference>
<dbReference type="Gene3D" id="3.20.20.450">
    <property type="entry name" value="EAL domain"/>
    <property type="match status" value="1"/>
</dbReference>
<dbReference type="SUPFAM" id="SSF141868">
    <property type="entry name" value="EAL domain-like"/>
    <property type="match status" value="1"/>
</dbReference>
<dbReference type="PANTHER" id="PTHR33121">
    <property type="entry name" value="CYCLIC DI-GMP PHOSPHODIESTERASE PDEF"/>
    <property type="match status" value="1"/>
</dbReference>
<dbReference type="PANTHER" id="PTHR33121:SF71">
    <property type="entry name" value="OXYGEN SENSOR PROTEIN DOSP"/>
    <property type="match status" value="1"/>
</dbReference>
<evidence type="ECO:0000259" key="1">
    <source>
        <dbReference type="PROSITE" id="PS50883"/>
    </source>
</evidence>
<dbReference type="InterPro" id="IPR050706">
    <property type="entry name" value="Cyclic-di-GMP_PDE-like"/>
</dbReference>
<dbReference type="CDD" id="cd01948">
    <property type="entry name" value="EAL"/>
    <property type="match status" value="1"/>
</dbReference>
<gene>
    <name evidence="2" type="ORF">GCM10010982_25960</name>
</gene>
<dbReference type="RefSeq" id="WP_188695838.1">
    <property type="nucleotide sequence ID" value="NZ_BMLS01000004.1"/>
</dbReference>
<dbReference type="InterPro" id="IPR035919">
    <property type="entry name" value="EAL_sf"/>
</dbReference>
<dbReference type="SMART" id="SM00052">
    <property type="entry name" value="EAL"/>
    <property type="match status" value="1"/>
</dbReference>
<dbReference type="Pfam" id="PF00563">
    <property type="entry name" value="EAL"/>
    <property type="match status" value="1"/>
</dbReference>
<dbReference type="GO" id="GO:0071111">
    <property type="term" value="F:cyclic-guanylate-specific phosphodiesterase activity"/>
    <property type="evidence" value="ECO:0007669"/>
    <property type="project" value="InterPro"/>
</dbReference>
<protein>
    <recommendedName>
        <fullName evidence="1">EAL domain-containing protein</fullName>
    </recommendedName>
</protein>
<evidence type="ECO:0000313" key="2">
    <source>
        <dbReference type="EMBL" id="GGO71060.1"/>
    </source>
</evidence>
<sequence length="237" mass="27248">MRIKEIDGLFDIERIVPYFQPIMDLQHHAVWSYECLARLVTDDERTFLPSEFLYLVERHQCFGELSQRIFYRCASYFRNNNMAFSINISQQDIVEPAFAKFLAEFLDDYPVPSRVTLELMASTAFDFRDDFMSFLALCKRLNIKLFVDHFGAISSNITSILDLPIDGVKVDGALIRQMVNSQETLDFVGHLNQLADERGIAVIAEHIEDKSALDAVQGMGIRYGQGFYFSRPQAFLS</sequence>
<evidence type="ECO:0000313" key="3">
    <source>
        <dbReference type="Proteomes" id="UP000606935"/>
    </source>
</evidence>
<keyword evidence="3" id="KW-1185">Reference proteome</keyword>